<feature type="region of interest" description="Disordered" evidence="1">
    <location>
        <begin position="1"/>
        <end position="23"/>
    </location>
</feature>
<keyword evidence="2" id="KW-1133">Transmembrane helix</keyword>
<feature type="transmembrane region" description="Helical" evidence="2">
    <location>
        <begin position="286"/>
        <end position="311"/>
    </location>
</feature>
<dbReference type="Proteomes" id="UP000247810">
    <property type="component" value="Unassembled WGS sequence"/>
</dbReference>
<gene>
    <name evidence="3" type="ORF">BO71DRAFT_399200</name>
</gene>
<protein>
    <recommendedName>
        <fullName evidence="5">Subtilisin-like serine protease</fullName>
    </recommendedName>
</protein>
<keyword evidence="2" id="KW-0472">Membrane</keyword>
<proteinExistence type="predicted"/>
<dbReference type="EMBL" id="KZ825880">
    <property type="protein sequence ID" value="PYH94025.1"/>
    <property type="molecule type" value="Genomic_DNA"/>
</dbReference>
<evidence type="ECO:0008006" key="5">
    <source>
        <dbReference type="Google" id="ProtNLM"/>
    </source>
</evidence>
<dbReference type="InterPro" id="IPR046536">
    <property type="entry name" value="DUF6601"/>
</dbReference>
<dbReference type="OrthoDB" id="5086500at2759"/>
<keyword evidence="4" id="KW-1185">Reference proteome</keyword>
<evidence type="ECO:0000313" key="4">
    <source>
        <dbReference type="Proteomes" id="UP000247810"/>
    </source>
</evidence>
<name>A0A319D9E9_9EURO</name>
<reference evidence="3 4" key="1">
    <citation type="submission" date="2018-02" db="EMBL/GenBank/DDBJ databases">
        <title>The genomes of Aspergillus section Nigri reveals drivers in fungal speciation.</title>
        <authorList>
            <consortium name="DOE Joint Genome Institute"/>
            <person name="Vesth T.C."/>
            <person name="Nybo J."/>
            <person name="Theobald S."/>
            <person name="Brandl J."/>
            <person name="Frisvad J.C."/>
            <person name="Nielsen K.F."/>
            <person name="Lyhne E.K."/>
            <person name="Kogle M.E."/>
            <person name="Kuo A."/>
            <person name="Riley R."/>
            <person name="Clum A."/>
            <person name="Nolan M."/>
            <person name="Lipzen A."/>
            <person name="Salamov A."/>
            <person name="Henrissat B."/>
            <person name="Wiebenga A."/>
            <person name="De vries R.P."/>
            <person name="Grigoriev I.V."/>
            <person name="Mortensen U.H."/>
            <person name="Andersen M.R."/>
            <person name="Baker S.E."/>
        </authorList>
    </citation>
    <scope>NUCLEOTIDE SEQUENCE [LARGE SCALE GENOMIC DNA]</scope>
    <source>
        <strain evidence="3 4">CBS 707.79</strain>
    </source>
</reference>
<feature type="transmembrane region" description="Helical" evidence="2">
    <location>
        <begin position="254"/>
        <end position="274"/>
    </location>
</feature>
<evidence type="ECO:0000256" key="1">
    <source>
        <dbReference type="SAM" id="MobiDB-lite"/>
    </source>
</evidence>
<dbReference type="VEuPathDB" id="FungiDB:BO71DRAFT_399200"/>
<sequence length="334" mass="38414">MSEKESIFPPPFPQQDELNSDLSLLDNSKTPSSITGKTTRNRTSLPGYPLLSITSPDEIHAFLSYHLLTPQLDRLHPILWLVGTRKSSHVYPLHRQIVRGREIILAEDPGLHLLWYYDKIYIKPIPRYLLNHAVWQVYLSGPHDQPTHDLRSAALGFMRTYAWLIQSEHDFELARTKGLIPSTISGMHGFTEFLYFIDHFRHIADSDVNLRYRQYGQLRLSRLNLWSKLYLWEMFYYKVDGQYGAYFARFAPPFLFVFGSVSVALSGMSVVLAVDDGFDRMPDRAFAAVSNWFSVVCLGVVAAVLAFFPIAQGVFLLRELVYVVGHWNKAHFRG</sequence>
<feature type="non-terminal residue" evidence="3">
    <location>
        <position position="1"/>
    </location>
</feature>
<keyword evidence="2" id="KW-0812">Transmembrane</keyword>
<dbReference type="AlphaFoldDB" id="A0A319D9E9"/>
<dbReference type="Pfam" id="PF20246">
    <property type="entry name" value="DUF6601"/>
    <property type="match status" value="1"/>
</dbReference>
<organism evidence="3 4">
    <name type="scientific">Aspergillus ellipticus CBS 707.79</name>
    <dbReference type="NCBI Taxonomy" id="1448320"/>
    <lineage>
        <taxon>Eukaryota</taxon>
        <taxon>Fungi</taxon>
        <taxon>Dikarya</taxon>
        <taxon>Ascomycota</taxon>
        <taxon>Pezizomycotina</taxon>
        <taxon>Eurotiomycetes</taxon>
        <taxon>Eurotiomycetidae</taxon>
        <taxon>Eurotiales</taxon>
        <taxon>Aspergillaceae</taxon>
        <taxon>Aspergillus</taxon>
        <taxon>Aspergillus subgen. Circumdati</taxon>
    </lineage>
</organism>
<dbReference type="PANTHER" id="PTHR34414:SF1">
    <property type="entry name" value="SUBTILISIN-LIKE SERINE PROTEASE"/>
    <property type="match status" value="1"/>
</dbReference>
<evidence type="ECO:0000313" key="3">
    <source>
        <dbReference type="EMBL" id="PYH94025.1"/>
    </source>
</evidence>
<evidence type="ECO:0000256" key="2">
    <source>
        <dbReference type="SAM" id="Phobius"/>
    </source>
</evidence>
<dbReference type="PANTHER" id="PTHR34414">
    <property type="entry name" value="HET DOMAIN-CONTAINING PROTEIN-RELATED"/>
    <property type="match status" value="1"/>
</dbReference>
<dbReference type="STRING" id="1448320.A0A319D9E9"/>
<accession>A0A319D9E9</accession>